<evidence type="ECO:0000313" key="7">
    <source>
        <dbReference type="EMBL" id="KAK2955653.1"/>
    </source>
</evidence>
<sequence length="479" mass="52471">MLLEQAPDTKNQIRVNYCLFHKNVGYDQGNDVSLTASWFEDGVDRLLIFTDCWTVSPEPRVGRKNVTWDGVDKPLCSLIHYPEKVTASHDGTDNMKWCWANIHKCRIVAFSLDVTDSDTALLAYLVPIELEVAFQKTPGYDVGKCGQYELFCKSFQQSLVRVVNNVAKIIFYSYVELGFDAIMPKPLTITSRTHPGELLQRVLSCSCDEWETEREIVLAFVCFGNDSVRSAECDGRKCGTVVVDSFYTNNLDYPNQFAPICSWSSGALSFTTCTAAMISTRLAGLTNGGIVVIGATVTLSQCTFQQNGKTPTDADFPSLQRNIVSSGGESVTVSSAPGGDGVDPDSHFWISEGDCAVTLPNPQSNTPFVTPTLSDDVYSANDTHLTPSTPTPTDPTPDPPPTDPTDPPSPPVDPVDPKDPAEGGLKFPMWLIGMIVGALVAAVAVVVVVFVVRRNSRWKRWRAIRWTLEGMESVEKSSD</sequence>
<reference evidence="7 8" key="1">
    <citation type="journal article" date="2022" name="bioRxiv">
        <title>Genomics of Preaxostyla Flagellates Illuminates Evolutionary Transitions and the Path Towards Mitochondrial Loss.</title>
        <authorList>
            <person name="Novak L.V.F."/>
            <person name="Treitli S.C."/>
            <person name="Pyrih J."/>
            <person name="Halakuc P."/>
            <person name="Pipaliya S.V."/>
            <person name="Vacek V."/>
            <person name="Brzon O."/>
            <person name="Soukal P."/>
            <person name="Eme L."/>
            <person name="Dacks J.B."/>
            <person name="Karnkowska A."/>
            <person name="Elias M."/>
            <person name="Hampl V."/>
        </authorList>
    </citation>
    <scope>NUCLEOTIDE SEQUENCE [LARGE SCALE GENOMIC DNA]</scope>
    <source>
        <strain evidence="7">NAU3</strain>
        <tissue evidence="7">Gut</tissue>
    </source>
</reference>
<evidence type="ECO:0000256" key="1">
    <source>
        <dbReference type="ARBA" id="ARBA00011902"/>
    </source>
</evidence>
<evidence type="ECO:0000313" key="8">
    <source>
        <dbReference type="Proteomes" id="UP001281761"/>
    </source>
</evidence>
<evidence type="ECO:0000256" key="2">
    <source>
        <dbReference type="ARBA" id="ARBA00022679"/>
    </source>
</evidence>
<dbReference type="Gene3D" id="6.10.250.2930">
    <property type="match status" value="1"/>
</dbReference>
<dbReference type="EC" id="2.7.10.1" evidence="1"/>
<evidence type="ECO:0000256" key="6">
    <source>
        <dbReference type="SAM" id="Phobius"/>
    </source>
</evidence>
<feature type="transmembrane region" description="Helical" evidence="6">
    <location>
        <begin position="427"/>
        <end position="452"/>
    </location>
</feature>
<keyword evidence="2" id="KW-0808">Transferase</keyword>
<dbReference type="InterPro" id="IPR044912">
    <property type="entry name" value="Egfr_JX_dom"/>
</dbReference>
<gene>
    <name evidence="7" type="ORF">BLNAU_9343</name>
</gene>
<keyword evidence="6" id="KW-0812">Transmembrane</keyword>
<keyword evidence="3" id="KW-0418">Kinase</keyword>
<keyword evidence="6" id="KW-1133">Transmembrane helix</keyword>
<evidence type="ECO:0000256" key="4">
    <source>
        <dbReference type="ARBA" id="ARBA00023137"/>
    </source>
</evidence>
<keyword evidence="4" id="KW-0829">Tyrosine-protein kinase</keyword>
<keyword evidence="8" id="KW-1185">Reference proteome</keyword>
<accession>A0ABQ9XVZ1</accession>
<comment type="caution">
    <text evidence="7">The sequence shown here is derived from an EMBL/GenBank/DDBJ whole genome shotgun (WGS) entry which is preliminary data.</text>
</comment>
<feature type="region of interest" description="Disordered" evidence="5">
    <location>
        <begin position="326"/>
        <end position="347"/>
    </location>
</feature>
<feature type="compositionally biased region" description="Polar residues" evidence="5">
    <location>
        <begin position="360"/>
        <end position="373"/>
    </location>
</feature>
<protein>
    <recommendedName>
        <fullName evidence="1">receptor protein-tyrosine kinase</fullName>
        <ecNumber evidence="1">2.7.10.1</ecNumber>
    </recommendedName>
</protein>
<dbReference type="EMBL" id="JARBJD010000064">
    <property type="protein sequence ID" value="KAK2955653.1"/>
    <property type="molecule type" value="Genomic_DNA"/>
</dbReference>
<evidence type="ECO:0000256" key="5">
    <source>
        <dbReference type="SAM" id="MobiDB-lite"/>
    </source>
</evidence>
<organism evidence="7 8">
    <name type="scientific">Blattamonas nauphoetae</name>
    <dbReference type="NCBI Taxonomy" id="2049346"/>
    <lineage>
        <taxon>Eukaryota</taxon>
        <taxon>Metamonada</taxon>
        <taxon>Preaxostyla</taxon>
        <taxon>Oxymonadida</taxon>
        <taxon>Blattamonas</taxon>
    </lineage>
</organism>
<keyword evidence="6" id="KW-0472">Membrane</keyword>
<feature type="compositionally biased region" description="Pro residues" evidence="5">
    <location>
        <begin position="389"/>
        <end position="414"/>
    </location>
</feature>
<dbReference type="Proteomes" id="UP001281761">
    <property type="component" value="Unassembled WGS sequence"/>
</dbReference>
<feature type="region of interest" description="Disordered" evidence="5">
    <location>
        <begin position="360"/>
        <end position="420"/>
    </location>
</feature>
<proteinExistence type="predicted"/>
<evidence type="ECO:0000256" key="3">
    <source>
        <dbReference type="ARBA" id="ARBA00022777"/>
    </source>
</evidence>
<feature type="compositionally biased region" description="Low complexity" evidence="5">
    <location>
        <begin position="326"/>
        <end position="335"/>
    </location>
</feature>
<name>A0ABQ9XVZ1_9EUKA</name>